<organism evidence="2 3">
    <name type="scientific">Legionella brunensis</name>
    <dbReference type="NCBI Taxonomy" id="29422"/>
    <lineage>
        <taxon>Bacteria</taxon>
        <taxon>Pseudomonadati</taxon>
        <taxon>Pseudomonadota</taxon>
        <taxon>Gammaproteobacteria</taxon>
        <taxon>Legionellales</taxon>
        <taxon>Legionellaceae</taxon>
        <taxon>Legionella</taxon>
    </lineage>
</organism>
<protein>
    <submittedName>
        <fullName evidence="2">Synaptobrevin</fullName>
    </submittedName>
</protein>
<dbReference type="Gene3D" id="1.20.5.110">
    <property type="match status" value="1"/>
</dbReference>
<dbReference type="Pfam" id="PF00957">
    <property type="entry name" value="Synaptobrevin"/>
    <property type="match status" value="1"/>
</dbReference>
<proteinExistence type="predicted"/>
<reference evidence="2 3" key="1">
    <citation type="submission" date="2015-11" db="EMBL/GenBank/DDBJ databases">
        <title>Genomic analysis of 38 Legionella species identifies large and diverse effector repertoires.</title>
        <authorList>
            <person name="Burstein D."/>
            <person name="Amaro F."/>
            <person name="Zusman T."/>
            <person name="Lifshitz Z."/>
            <person name="Cohen O."/>
            <person name="Gilbert J.A."/>
            <person name="Pupko T."/>
            <person name="Shuman H.A."/>
            <person name="Segal G."/>
        </authorList>
    </citation>
    <scope>NUCLEOTIDE SEQUENCE [LARGE SCALE GENOMIC DNA]</scope>
    <source>
        <strain evidence="2 3">ATCC 43878</strain>
    </source>
</reference>
<dbReference type="OrthoDB" id="5639059at2"/>
<evidence type="ECO:0000313" key="3">
    <source>
        <dbReference type="Proteomes" id="UP000054742"/>
    </source>
</evidence>
<dbReference type="Proteomes" id="UP000054742">
    <property type="component" value="Unassembled WGS sequence"/>
</dbReference>
<comment type="caution">
    <text evidence="2">The sequence shown here is derived from an EMBL/GenBank/DDBJ whole genome shotgun (WGS) entry which is preliminary data.</text>
</comment>
<feature type="domain" description="V-SNARE coiled-coil homology" evidence="1">
    <location>
        <begin position="114"/>
        <end position="173"/>
    </location>
</feature>
<dbReference type="CDD" id="cd15843">
    <property type="entry name" value="R-SNARE"/>
    <property type="match status" value="1"/>
</dbReference>
<dbReference type="RefSeq" id="WP_058442445.1">
    <property type="nucleotide sequence ID" value="NZ_CAAAHU010000013.1"/>
</dbReference>
<dbReference type="AlphaFoldDB" id="A0A0W0S3W6"/>
<name>A0A0W0S3W6_9GAMM</name>
<dbReference type="SUPFAM" id="SSF58038">
    <property type="entry name" value="SNARE fusion complex"/>
    <property type="match status" value="1"/>
</dbReference>
<dbReference type="STRING" id="29422.Lbru_2464"/>
<sequence>MKCFALGTRFGDAPFQWLTPGSNMTSFFAQKALTKHKQEIVAFCETLGTNETQGMQKDGYYFFIKRVGSDYCVVVTDTMLNEKQMNYLGWYLLRQSVSMSTVAADLEKHTKDFKVESIKQELAETQKIMLSNLDKVIERGERIEEVLAKSENLATSSFHFKQKAEELNSCWPSCVLI</sequence>
<evidence type="ECO:0000259" key="1">
    <source>
        <dbReference type="PROSITE" id="PS50892"/>
    </source>
</evidence>
<evidence type="ECO:0000313" key="2">
    <source>
        <dbReference type="EMBL" id="KTC78172.1"/>
    </source>
</evidence>
<gene>
    <name evidence="2" type="ORF">Lbru_2464</name>
</gene>
<dbReference type="PROSITE" id="PS50892">
    <property type="entry name" value="V_SNARE"/>
    <property type="match status" value="1"/>
</dbReference>
<dbReference type="InterPro" id="IPR042855">
    <property type="entry name" value="V_SNARE_CC"/>
</dbReference>
<accession>A0A0W0S3W6</accession>
<dbReference type="PATRIC" id="fig|29422.6.peg.2626"/>
<dbReference type="EMBL" id="LNXV01000033">
    <property type="protein sequence ID" value="KTC78172.1"/>
    <property type="molecule type" value="Genomic_DNA"/>
</dbReference>
<keyword evidence="3" id="KW-1185">Reference proteome</keyword>